<dbReference type="GO" id="GO:0016301">
    <property type="term" value="F:kinase activity"/>
    <property type="evidence" value="ECO:0007669"/>
    <property type="project" value="UniProtKB-KW"/>
</dbReference>
<sequence length="364" mass="41496">MTTCGANIDFATLESYLSAELVEVVTGSEVLRDGLNLSLAISTERDTKAYVLRRPNMLRHTSYINELEQEYEVMQQLRETTMRTPAPVLFCDDESVLGDSFFVMTHLDGEAVPLGSDLPERFRNAKSRERLANNLIDTLAELHSLAVEPFEGVCERKTPRELVARVTKQFDEATSVTGHEPPELQFVAKWLRRNAPSKAETTLVHGDFRPGNVLFAETDHPEIVGVLDWETATLGEPRTDLGYLLLRWRDRDDPTPSLDELEARYSNEDAIEQLRERNENGISPFTAKSGSPSRRELVARYEDETGIQFENERFYRAHAAFSLAVVWEDFHREQIEAGEESDWEPHIDYMLMIAESIARGEFPL</sequence>
<organism evidence="2 3">
    <name type="scientific">Haladaptatus litoreus</name>
    <dbReference type="NCBI Taxonomy" id="553468"/>
    <lineage>
        <taxon>Archaea</taxon>
        <taxon>Methanobacteriati</taxon>
        <taxon>Methanobacteriota</taxon>
        <taxon>Stenosarchaea group</taxon>
        <taxon>Halobacteria</taxon>
        <taxon>Halobacteriales</taxon>
        <taxon>Haladaptataceae</taxon>
        <taxon>Haladaptatus</taxon>
    </lineage>
</organism>
<dbReference type="Gene3D" id="3.30.200.20">
    <property type="entry name" value="Phosphorylase Kinase, domain 1"/>
    <property type="match status" value="1"/>
</dbReference>
<evidence type="ECO:0000313" key="2">
    <source>
        <dbReference type="EMBL" id="SIR46415.1"/>
    </source>
</evidence>
<gene>
    <name evidence="2" type="ORF">SAMN05421858_2339</name>
</gene>
<dbReference type="PANTHER" id="PTHR21310:SF40">
    <property type="entry name" value="AMINOGLYCOSIDE PHOSPHOTRANSFERASE DOMAIN-CONTAINING PROTEIN-RELATED"/>
    <property type="match status" value="1"/>
</dbReference>
<feature type="domain" description="Aminoglycoside phosphotransferase" evidence="1">
    <location>
        <begin position="42"/>
        <end position="269"/>
    </location>
</feature>
<dbReference type="EMBL" id="FTNO01000002">
    <property type="protein sequence ID" value="SIR46415.1"/>
    <property type="molecule type" value="Genomic_DNA"/>
</dbReference>
<dbReference type="CDD" id="cd05154">
    <property type="entry name" value="ACAD10_11_N-like"/>
    <property type="match status" value="1"/>
</dbReference>
<name>A0A1N7B519_9EURY</name>
<dbReference type="OrthoDB" id="350437at2157"/>
<evidence type="ECO:0000259" key="1">
    <source>
        <dbReference type="Pfam" id="PF01636"/>
    </source>
</evidence>
<keyword evidence="2" id="KW-0418">Kinase</keyword>
<proteinExistence type="predicted"/>
<dbReference type="AlphaFoldDB" id="A0A1N7B519"/>
<dbReference type="InterPro" id="IPR002575">
    <property type="entry name" value="Aminoglycoside_PTrfase"/>
</dbReference>
<dbReference type="InterPro" id="IPR011009">
    <property type="entry name" value="Kinase-like_dom_sf"/>
</dbReference>
<evidence type="ECO:0000313" key="3">
    <source>
        <dbReference type="Proteomes" id="UP000186914"/>
    </source>
</evidence>
<dbReference type="InterPro" id="IPR041726">
    <property type="entry name" value="ACAD10_11_N"/>
</dbReference>
<dbReference type="SUPFAM" id="SSF56112">
    <property type="entry name" value="Protein kinase-like (PK-like)"/>
    <property type="match status" value="1"/>
</dbReference>
<dbReference type="PANTHER" id="PTHR21310">
    <property type="entry name" value="AMINOGLYCOSIDE PHOSPHOTRANSFERASE-RELATED-RELATED"/>
    <property type="match status" value="1"/>
</dbReference>
<dbReference type="Proteomes" id="UP000186914">
    <property type="component" value="Unassembled WGS sequence"/>
</dbReference>
<keyword evidence="2" id="KW-0808">Transferase</keyword>
<keyword evidence="3" id="KW-1185">Reference proteome</keyword>
<protein>
    <submittedName>
        <fullName evidence="2">Predicted kinase, aminoglycoside phosphotransferase (APT) family</fullName>
    </submittedName>
</protein>
<reference evidence="3" key="1">
    <citation type="submission" date="2017-01" db="EMBL/GenBank/DDBJ databases">
        <authorList>
            <person name="Varghese N."/>
            <person name="Submissions S."/>
        </authorList>
    </citation>
    <scope>NUCLEOTIDE SEQUENCE [LARGE SCALE GENOMIC DNA]</scope>
    <source>
        <strain evidence="3">CGMCC 1.7737</strain>
    </source>
</reference>
<dbReference type="InterPro" id="IPR051678">
    <property type="entry name" value="AGP_Transferase"/>
</dbReference>
<dbReference type="RefSeq" id="WP_076430390.1">
    <property type="nucleotide sequence ID" value="NZ_FTNO01000002.1"/>
</dbReference>
<dbReference type="Gene3D" id="3.90.1200.10">
    <property type="match status" value="1"/>
</dbReference>
<dbReference type="Pfam" id="PF01636">
    <property type="entry name" value="APH"/>
    <property type="match status" value="1"/>
</dbReference>
<accession>A0A1N7B519</accession>